<protein>
    <recommendedName>
        <fullName evidence="1">DUF1330 domain-containing protein</fullName>
    </recommendedName>
</protein>
<organism evidence="2 3">
    <name type="scientific">Pseudoalteromonas rubra</name>
    <dbReference type="NCBI Taxonomy" id="43658"/>
    <lineage>
        <taxon>Bacteria</taxon>
        <taxon>Pseudomonadati</taxon>
        <taxon>Pseudomonadota</taxon>
        <taxon>Gammaproteobacteria</taxon>
        <taxon>Alteromonadales</taxon>
        <taxon>Pseudoalteromonadaceae</taxon>
        <taxon>Pseudoalteromonas</taxon>
    </lineage>
</organism>
<accession>A0A0L0ERG4</accession>
<dbReference type="InterPro" id="IPR011008">
    <property type="entry name" value="Dimeric_a/b-barrel"/>
</dbReference>
<dbReference type="InterPro" id="IPR010753">
    <property type="entry name" value="DUF1330"/>
</dbReference>
<proteinExistence type="predicted"/>
<dbReference type="AlphaFoldDB" id="A0A0L0ERG4"/>
<evidence type="ECO:0000259" key="1">
    <source>
        <dbReference type="Pfam" id="PF07045"/>
    </source>
</evidence>
<sequence>MVYEYLVGLAVSDDAVYTQYRAAMKPILSQYHGGFGYDFIVSEVLKSETSALINRVFTIHFPSKEASERFFSDEDYLQVKARYFDASVTHTTIISEYEKQI</sequence>
<dbReference type="Pfam" id="PF07045">
    <property type="entry name" value="DUF1330"/>
    <property type="match status" value="1"/>
</dbReference>
<name>A0A0L0ERG4_9GAMM</name>
<comment type="caution">
    <text evidence="2">The sequence shown here is derived from an EMBL/GenBank/DDBJ whole genome shotgun (WGS) entry which is preliminary data.</text>
</comment>
<dbReference type="SUPFAM" id="SSF54909">
    <property type="entry name" value="Dimeric alpha+beta barrel"/>
    <property type="match status" value="1"/>
</dbReference>
<feature type="domain" description="DUF1330" evidence="1">
    <location>
        <begin position="9"/>
        <end position="96"/>
    </location>
</feature>
<dbReference type="OrthoDB" id="5296554at2"/>
<dbReference type="EMBL" id="LFZX01000102">
    <property type="protein sequence ID" value="KNC67001.1"/>
    <property type="molecule type" value="Genomic_DNA"/>
</dbReference>
<dbReference type="Proteomes" id="UP000036850">
    <property type="component" value="Unassembled WGS sequence"/>
</dbReference>
<dbReference type="Gene3D" id="3.30.70.100">
    <property type="match status" value="1"/>
</dbReference>
<gene>
    <name evidence="2" type="ORF">AC626_13565</name>
</gene>
<dbReference type="PATRIC" id="fig|43658.6.peg.5322"/>
<evidence type="ECO:0000313" key="2">
    <source>
        <dbReference type="EMBL" id="KNC67001.1"/>
    </source>
</evidence>
<reference evidence="3" key="1">
    <citation type="submission" date="2015-07" db="EMBL/GenBank/DDBJ databases">
        <title>Draft genome sequence of a Pseudoalteromonas rubra strain, OCN096, isolated from Kaneohe Bay, Oahu, Hawaii.</title>
        <authorList>
            <person name="Beurmann S."/>
            <person name="Ushijima B."/>
            <person name="Belcaid M."/>
            <person name="Callahan S.M."/>
            <person name="Aeby G.S."/>
        </authorList>
    </citation>
    <scope>NUCLEOTIDE SEQUENCE [LARGE SCALE GENOMIC DNA]</scope>
    <source>
        <strain evidence="3">OCN096</strain>
    </source>
</reference>
<evidence type="ECO:0000313" key="3">
    <source>
        <dbReference type="Proteomes" id="UP000036850"/>
    </source>
</evidence>